<dbReference type="Pfam" id="PF00990">
    <property type="entry name" value="GGDEF"/>
    <property type="match status" value="1"/>
</dbReference>
<feature type="transmembrane region" description="Helical" evidence="1">
    <location>
        <begin position="110"/>
        <end position="132"/>
    </location>
</feature>
<dbReference type="InterPro" id="IPR029787">
    <property type="entry name" value="Nucleotide_cyclase"/>
</dbReference>
<keyword evidence="1" id="KW-0472">Membrane</keyword>
<dbReference type="InterPro" id="IPR050469">
    <property type="entry name" value="Diguanylate_Cyclase"/>
</dbReference>
<proteinExistence type="predicted"/>
<feature type="transmembrane region" description="Helical" evidence="1">
    <location>
        <begin position="177"/>
        <end position="201"/>
    </location>
</feature>
<feature type="transmembrane region" description="Helical" evidence="1">
    <location>
        <begin position="87"/>
        <end position="104"/>
    </location>
</feature>
<dbReference type="PROSITE" id="PS50887">
    <property type="entry name" value="GGDEF"/>
    <property type="match status" value="1"/>
</dbReference>
<dbReference type="SMART" id="SM00267">
    <property type="entry name" value="GGDEF"/>
    <property type="match status" value="1"/>
</dbReference>
<evidence type="ECO:0000313" key="3">
    <source>
        <dbReference type="EMBL" id="USR89347.1"/>
    </source>
</evidence>
<accession>A0ABY5AKG5</accession>
<dbReference type="EMBL" id="CP098611">
    <property type="protein sequence ID" value="USR89347.1"/>
    <property type="molecule type" value="Genomic_DNA"/>
</dbReference>
<keyword evidence="1" id="KW-0812">Transmembrane</keyword>
<feature type="transmembrane region" description="Helical" evidence="1">
    <location>
        <begin position="29"/>
        <end position="50"/>
    </location>
</feature>
<dbReference type="NCBIfam" id="TIGR00254">
    <property type="entry name" value="GGDEF"/>
    <property type="match status" value="1"/>
</dbReference>
<sequence length="375" mass="43168">MMTSVSSLLQSIVLVSLWYSANQYKGISIYVLGNIFSCLSFVGFLLRNIFSLPLEVRLVNNLIFVSAILLHSIGIGQFLSRKINYRAWLWCFLLFLFSQVYLVYYFDDYFWRNFSILITIALAYGIGCKYILDTKIINYRVTSLSLAFILAATPLIVIMRLILLLDGQTHSIFTQTFANSFTFLSMFIIDFLRNGFFVLMVSQRMYSELHEVAEMDFLTQVFNRGATARRINKYLGGKTQTDVTLILLDIDYFKKINDTYGHDAGDQVLRDVARVLESALTFPELLGRWGGEEFIIFLPNCSAREARDRAELFRYNVETQNVYYVLQPLSCTLSLGVVTAPRHQVDLDELLKRADIALYQAKRNGRNRAEFVIIP</sequence>
<dbReference type="Proteomes" id="UP001056708">
    <property type="component" value="Chromosome"/>
</dbReference>
<feature type="transmembrane region" description="Helical" evidence="1">
    <location>
        <begin position="144"/>
        <end position="165"/>
    </location>
</feature>
<dbReference type="Gene3D" id="3.30.70.270">
    <property type="match status" value="1"/>
</dbReference>
<protein>
    <submittedName>
        <fullName evidence="3">GGDEF domain-containing protein</fullName>
    </submittedName>
</protein>
<feature type="transmembrane region" description="Helical" evidence="1">
    <location>
        <begin position="62"/>
        <end position="80"/>
    </location>
</feature>
<dbReference type="RefSeq" id="WP_252659637.1">
    <property type="nucleotide sequence ID" value="NZ_CP098611.1"/>
</dbReference>
<evidence type="ECO:0000256" key="1">
    <source>
        <dbReference type="SAM" id="Phobius"/>
    </source>
</evidence>
<keyword evidence="1" id="KW-1133">Transmembrane helix</keyword>
<feature type="domain" description="GGDEF" evidence="2">
    <location>
        <begin position="241"/>
        <end position="374"/>
    </location>
</feature>
<organism evidence="3 4">
    <name type="scientific">Phormidium yuhuli AB48</name>
    <dbReference type="NCBI Taxonomy" id="2940671"/>
    <lineage>
        <taxon>Bacteria</taxon>
        <taxon>Bacillati</taxon>
        <taxon>Cyanobacteriota</taxon>
        <taxon>Cyanophyceae</taxon>
        <taxon>Oscillatoriophycideae</taxon>
        <taxon>Oscillatoriales</taxon>
        <taxon>Oscillatoriaceae</taxon>
        <taxon>Phormidium</taxon>
        <taxon>Phormidium yuhuli</taxon>
    </lineage>
</organism>
<evidence type="ECO:0000313" key="4">
    <source>
        <dbReference type="Proteomes" id="UP001056708"/>
    </source>
</evidence>
<dbReference type="SUPFAM" id="SSF55073">
    <property type="entry name" value="Nucleotide cyclase"/>
    <property type="match status" value="1"/>
</dbReference>
<dbReference type="PANTHER" id="PTHR45138:SF9">
    <property type="entry name" value="DIGUANYLATE CYCLASE DGCM-RELATED"/>
    <property type="match status" value="1"/>
</dbReference>
<dbReference type="InterPro" id="IPR000160">
    <property type="entry name" value="GGDEF_dom"/>
</dbReference>
<dbReference type="CDD" id="cd01949">
    <property type="entry name" value="GGDEF"/>
    <property type="match status" value="1"/>
</dbReference>
<reference evidence="3" key="1">
    <citation type="submission" date="2022-06" db="EMBL/GenBank/DDBJ databases">
        <title>Genome sequence of Phormidium yuhuli AB48 isolated from an industrial photobioreactor environment.</title>
        <authorList>
            <person name="Qiu Y."/>
            <person name="Noonan A.J.C."/>
            <person name="Dofher K."/>
            <person name="Koch M."/>
            <person name="Kieft B."/>
            <person name="Lin X."/>
            <person name="Ziels R.M."/>
            <person name="Hallam S.J."/>
        </authorList>
    </citation>
    <scope>NUCLEOTIDE SEQUENCE</scope>
    <source>
        <strain evidence="3">AB48</strain>
    </source>
</reference>
<name>A0ABY5AKG5_9CYAN</name>
<evidence type="ECO:0000259" key="2">
    <source>
        <dbReference type="PROSITE" id="PS50887"/>
    </source>
</evidence>
<keyword evidence="4" id="KW-1185">Reference proteome</keyword>
<dbReference type="PANTHER" id="PTHR45138">
    <property type="entry name" value="REGULATORY COMPONENTS OF SENSORY TRANSDUCTION SYSTEM"/>
    <property type="match status" value="1"/>
</dbReference>
<dbReference type="InterPro" id="IPR043128">
    <property type="entry name" value="Rev_trsase/Diguanyl_cyclase"/>
</dbReference>
<gene>
    <name evidence="3" type="ORF">NEA10_10620</name>
</gene>